<organism evidence="2 3">
    <name type="scientific">Trichocladium antarcticum</name>
    <dbReference type="NCBI Taxonomy" id="1450529"/>
    <lineage>
        <taxon>Eukaryota</taxon>
        <taxon>Fungi</taxon>
        <taxon>Dikarya</taxon>
        <taxon>Ascomycota</taxon>
        <taxon>Pezizomycotina</taxon>
        <taxon>Sordariomycetes</taxon>
        <taxon>Sordariomycetidae</taxon>
        <taxon>Sordariales</taxon>
        <taxon>Chaetomiaceae</taxon>
        <taxon>Trichocladium</taxon>
    </lineage>
</organism>
<evidence type="ECO:0000313" key="2">
    <source>
        <dbReference type="EMBL" id="KAK4137932.1"/>
    </source>
</evidence>
<sequence length="208" mass="23373">MERQQQTTQGFCFFLTKKDYALCCCRGDICRRIAYLPRSTAHCLLPLTADFMQPSWWIWLPCLLPSCLSGILSCISLRLRLRWLGVAERVERRVSTAPLKLILLEESESTPKTPSRQPCLAVPVTLRPQQCESAQVARRQAMGPQIVACERTMAMRCTGVHIRDRCHWPGCRTACDPVPPPPNRLCVLSHGRLWCGGRANDTSHGAGT</sequence>
<comment type="caution">
    <text evidence="2">The sequence shown here is derived from an EMBL/GenBank/DDBJ whole genome shotgun (WGS) entry which is preliminary data.</text>
</comment>
<keyword evidence="3" id="KW-1185">Reference proteome</keyword>
<dbReference type="AlphaFoldDB" id="A0AAN6ZGV2"/>
<keyword evidence="1" id="KW-0472">Membrane</keyword>
<evidence type="ECO:0000313" key="3">
    <source>
        <dbReference type="Proteomes" id="UP001304895"/>
    </source>
</evidence>
<proteinExistence type="predicted"/>
<protein>
    <submittedName>
        <fullName evidence="2">Uncharacterized protein</fullName>
    </submittedName>
</protein>
<reference evidence="2" key="1">
    <citation type="journal article" date="2023" name="Mol. Phylogenet. Evol.">
        <title>Genome-scale phylogeny and comparative genomics of the fungal order Sordariales.</title>
        <authorList>
            <person name="Hensen N."/>
            <person name="Bonometti L."/>
            <person name="Westerberg I."/>
            <person name="Brannstrom I.O."/>
            <person name="Guillou S."/>
            <person name="Cros-Aarteil S."/>
            <person name="Calhoun S."/>
            <person name="Haridas S."/>
            <person name="Kuo A."/>
            <person name="Mondo S."/>
            <person name="Pangilinan J."/>
            <person name="Riley R."/>
            <person name="LaButti K."/>
            <person name="Andreopoulos B."/>
            <person name="Lipzen A."/>
            <person name="Chen C."/>
            <person name="Yan M."/>
            <person name="Daum C."/>
            <person name="Ng V."/>
            <person name="Clum A."/>
            <person name="Steindorff A."/>
            <person name="Ohm R.A."/>
            <person name="Martin F."/>
            <person name="Silar P."/>
            <person name="Natvig D.O."/>
            <person name="Lalanne C."/>
            <person name="Gautier V."/>
            <person name="Ament-Velasquez S.L."/>
            <person name="Kruys A."/>
            <person name="Hutchinson M.I."/>
            <person name="Powell A.J."/>
            <person name="Barry K."/>
            <person name="Miller A.N."/>
            <person name="Grigoriev I.V."/>
            <person name="Debuchy R."/>
            <person name="Gladieux P."/>
            <person name="Hiltunen Thoren M."/>
            <person name="Johannesson H."/>
        </authorList>
    </citation>
    <scope>NUCLEOTIDE SEQUENCE</scope>
    <source>
        <strain evidence="2">CBS 123565</strain>
    </source>
</reference>
<name>A0AAN6ZGV2_9PEZI</name>
<keyword evidence="1" id="KW-0812">Transmembrane</keyword>
<gene>
    <name evidence="2" type="ORF">BT67DRAFT_126188</name>
</gene>
<feature type="transmembrane region" description="Helical" evidence="1">
    <location>
        <begin position="56"/>
        <end position="79"/>
    </location>
</feature>
<evidence type="ECO:0000256" key="1">
    <source>
        <dbReference type="SAM" id="Phobius"/>
    </source>
</evidence>
<keyword evidence="1" id="KW-1133">Transmembrane helix</keyword>
<reference evidence="2" key="2">
    <citation type="submission" date="2023-05" db="EMBL/GenBank/DDBJ databases">
        <authorList>
            <consortium name="Lawrence Berkeley National Laboratory"/>
            <person name="Steindorff A."/>
            <person name="Hensen N."/>
            <person name="Bonometti L."/>
            <person name="Westerberg I."/>
            <person name="Brannstrom I.O."/>
            <person name="Guillou S."/>
            <person name="Cros-Aarteil S."/>
            <person name="Calhoun S."/>
            <person name="Haridas S."/>
            <person name="Kuo A."/>
            <person name="Mondo S."/>
            <person name="Pangilinan J."/>
            <person name="Riley R."/>
            <person name="Labutti K."/>
            <person name="Andreopoulos B."/>
            <person name="Lipzen A."/>
            <person name="Chen C."/>
            <person name="Yanf M."/>
            <person name="Daum C."/>
            <person name="Ng V."/>
            <person name="Clum A."/>
            <person name="Ohm R."/>
            <person name="Martin F."/>
            <person name="Silar P."/>
            <person name="Natvig D."/>
            <person name="Lalanne C."/>
            <person name="Gautier V."/>
            <person name="Ament-Velasquez S.L."/>
            <person name="Kruys A."/>
            <person name="Hutchinson M.I."/>
            <person name="Powell A.J."/>
            <person name="Barry K."/>
            <person name="Miller A.N."/>
            <person name="Grigoriev I.V."/>
            <person name="Debuchy R."/>
            <person name="Gladieux P."/>
            <person name="Thoren M.H."/>
            <person name="Johannesson H."/>
        </authorList>
    </citation>
    <scope>NUCLEOTIDE SEQUENCE</scope>
    <source>
        <strain evidence="2">CBS 123565</strain>
    </source>
</reference>
<dbReference type="Proteomes" id="UP001304895">
    <property type="component" value="Unassembled WGS sequence"/>
</dbReference>
<accession>A0AAN6ZGV2</accession>
<dbReference type="EMBL" id="MU853402">
    <property type="protein sequence ID" value="KAK4137932.1"/>
    <property type="molecule type" value="Genomic_DNA"/>
</dbReference>